<gene>
    <name evidence="2" type="ORF">SNE25_00650</name>
</gene>
<proteinExistence type="predicted"/>
<dbReference type="CDD" id="cd07246">
    <property type="entry name" value="VOC_like"/>
    <property type="match status" value="1"/>
</dbReference>
<sequence length="127" mass="14537">METIKSIPENYQRIMPYLIIEDGAKFMTFTQNVFGATEQYKHMRDKNTIMHAEINIKGSTIMFADCTDTYQKQNAGMFIYVDNCDETYKKAIDNGAESVMQPADQPYGRSAGVKDPFGNTWWVTNPL</sequence>
<dbReference type="Gene3D" id="3.30.720.110">
    <property type="match status" value="1"/>
</dbReference>
<dbReference type="Pfam" id="PF00903">
    <property type="entry name" value="Glyoxalase"/>
    <property type="match status" value="1"/>
</dbReference>
<evidence type="ECO:0000259" key="1">
    <source>
        <dbReference type="PROSITE" id="PS51819"/>
    </source>
</evidence>
<protein>
    <submittedName>
        <fullName evidence="2">VOC family protein</fullName>
    </submittedName>
</protein>
<dbReference type="SUPFAM" id="SSF54593">
    <property type="entry name" value="Glyoxalase/Bleomycin resistance protein/Dihydroxybiphenyl dioxygenase"/>
    <property type="match status" value="1"/>
</dbReference>
<dbReference type="Proteomes" id="UP001324380">
    <property type="component" value="Chromosome"/>
</dbReference>
<dbReference type="InterPro" id="IPR004360">
    <property type="entry name" value="Glyas_Fos-R_dOase_dom"/>
</dbReference>
<dbReference type="PANTHER" id="PTHR34109:SF1">
    <property type="entry name" value="VOC DOMAIN-CONTAINING PROTEIN"/>
    <property type="match status" value="1"/>
</dbReference>
<evidence type="ECO:0000313" key="3">
    <source>
        <dbReference type="Proteomes" id="UP001324380"/>
    </source>
</evidence>
<reference evidence="2 3" key="1">
    <citation type="submission" date="2023-11" db="EMBL/GenBank/DDBJ databases">
        <title>Analysis of the Genomes of Mucilaginibacter gossypii cycad 4 and M. sabulilitoris SNA2: microbes with the potential for plant growth promotion.</title>
        <authorList>
            <person name="Hirsch A.M."/>
            <person name="Humm E."/>
            <person name="Rubbi M."/>
            <person name="Del Vecchio G."/>
            <person name="Ha S.M."/>
            <person name="Pellegrini M."/>
            <person name="Gunsalus R.P."/>
        </authorList>
    </citation>
    <scope>NUCLEOTIDE SEQUENCE [LARGE SCALE GENOMIC DNA]</scope>
    <source>
        <strain evidence="2 3">SNA2</strain>
    </source>
</reference>
<dbReference type="RefSeq" id="WP_321563158.1">
    <property type="nucleotide sequence ID" value="NZ_CP139558.1"/>
</dbReference>
<dbReference type="Gene3D" id="3.30.720.120">
    <property type="match status" value="1"/>
</dbReference>
<dbReference type="InterPro" id="IPR029068">
    <property type="entry name" value="Glyas_Bleomycin-R_OHBP_Dase"/>
</dbReference>
<organism evidence="2 3">
    <name type="scientific">Mucilaginibacter sabulilitoris</name>
    <dbReference type="NCBI Taxonomy" id="1173583"/>
    <lineage>
        <taxon>Bacteria</taxon>
        <taxon>Pseudomonadati</taxon>
        <taxon>Bacteroidota</taxon>
        <taxon>Sphingobacteriia</taxon>
        <taxon>Sphingobacteriales</taxon>
        <taxon>Sphingobacteriaceae</taxon>
        <taxon>Mucilaginibacter</taxon>
    </lineage>
</organism>
<dbReference type="PROSITE" id="PS51819">
    <property type="entry name" value="VOC"/>
    <property type="match status" value="1"/>
</dbReference>
<dbReference type="PANTHER" id="PTHR34109">
    <property type="entry name" value="BNAUNNG04460D PROTEIN-RELATED"/>
    <property type="match status" value="1"/>
</dbReference>
<dbReference type="EMBL" id="CP139558">
    <property type="protein sequence ID" value="WPU94032.1"/>
    <property type="molecule type" value="Genomic_DNA"/>
</dbReference>
<name>A0ABZ0TM72_9SPHI</name>
<keyword evidence="3" id="KW-1185">Reference proteome</keyword>
<dbReference type="InterPro" id="IPR037523">
    <property type="entry name" value="VOC_core"/>
</dbReference>
<evidence type="ECO:0000313" key="2">
    <source>
        <dbReference type="EMBL" id="WPU94032.1"/>
    </source>
</evidence>
<accession>A0ABZ0TM72</accession>
<feature type="domain" description="VOC" evidence="1">
    <location>
        <begin position="10"/>
        <end position="126"/>
    </location>
</feature>